<dbReference type="InterPro" id="IPR008271">
    <property type="entry name" value="Ser/Thr_kinase_AS"/>
</dbReference>
<accession>A0A098VSW7</accession>
<dbReference type="Proteomes" id="UP000029725">
    <property type="component" value="Unassembled WGS sequence"/>
</dbReference>
<proteinExistence type="predicted"/>
<dbReference type="PROSITE" id="PS50011">
    <property type="entry name" value="PROTEIN_KINASE_DOM"/>
    <property type="match status" value="1"/>
</dbReference>
<dbReference type="OrthoDB" id="6513151at2759"/>
<protein>
    <submittedName>
        <fullName evidence="6">Serine/threonine-protein kinase Mst20</fullName>
    </submittedName>
</protein>
<dbReference type="EMBL" id="JMKJ01000124">
    <property type="protein sequence ID" value="KGG52080.1"/>
    <property type="molecule type" value="Genomic_DNA"/>
</dbReference>
<dbReference type="HOGENOM" id="CLU_056037_0_0_1"/>
<dbReference type="SMART" id="SM00220">
    <property type="entry name" value="S_TKc"/>
    <property type="match status" value="1"/>
</dbReference>
<evidence type="ECO:0000256" key="4">
    <source>
        <dbReference type="SAM" id="SignalP"/>
    </source>
</evidence>
<keyword evidence="6" id="KW-0418">Kinase</keyword>
<keyword evidence="6" id="KW-0808">Transferase</keyword>
<dbReference type="PANTHER" id="PTHR24346">
    <property type="entry name" value="MAP/MICROTUBULE AFFINITY-REGULATING KINASE"/>
    <property type="match status" value="1"/>
</dbReference>
<sequence>MIFLNDILFLLFVFLYKIFLAKAPIEFSSKVLPKIKGQTDKVELMYVIQGAITEVSRPEHSMIYLAFQNKRGQSIDQESQHESKRIIMAKADEEKLICATTEYFVIKEILENVKIPFIEREFSIQKKLAHKNVVLVYHRNMNQIFMEYVNGCDLLDVPQYWNKNVKIFAYIFKEVAQGVKFIHQNGFVHGDLKLENILVSRDGYIKITDFGAAVETKRVSVKDAGRTKGIGAYETPYSNEEFMFTFTLPYVAPEFIDPESVAPKDVKDTLINKIGVTSKWIALSPGELKFNLKSNVFPTKQSDVFSFAATVVGFFSAKNGARYDRNYFSFQEEGKKENYSDIFNLIETFNVELAKIIHQALDPSIDKRPTIQQVLECLEKLPCSTEAEFKDFAADVQLPHITTYTKKRSANNREEKHIPQKIQRKQLTRKD</sequence>
<evidence type="ECO:0000256" key="3">
    <source>
        <dbReference type="SAM" id="MobiDB-lite"/>
    </source>
</evidence>
<dbReference type="GO" id="GO:0035556">
    <property type="term" value="P:intracellular signal transduction"/>
    <property type="evidence" value="ECO:0007669"/>
    <property type="project" value="TreeGrafter"/>
</dbReference>
<dbReference type="RefSeq" id="XP_013238516.1">
    <property type="nucleotide sequence ID" value="XM_013383062.1"/>
</dbReference>
<keyword evidence="1" id="KW-0547">Nucleotide-binding</keyword>
<dbReference type="SUPFAM" id="SSF56112">
    <property type="entry name" value="Protein kinase-like (PK-like)"/>
    <property type="match status" value="1"/>
</dbReference>
<reference evidence="6 7" key="1">
    <citation type="submission" date="2014-04" db="EMBL/GenBank/DDBJ databases">
        <title>A new species of microsporidia sheds light on the evolution of extreme parasitism.</title>
        <authorList>
            <person name="Haag K.L."/>
            <person name="James T.Y."/>
            <person name="Larsson R."/>
            <person name="Schaer T.M."/>
            <person name="Refardt D."/>
            <person name="Pombert J.-F."/>
            <person name="Ebert D."/>
        </authorList>
    </citation>
    <scope>NUCLEOTIDE SEQUENCE [LARGE SCALE GENOMIC DNA]</scope>
    <source>
        <strain evidence="6 7">UGP3</strain>
        <tissue evidence="6">Spores</tissue>
    </source>
</reference>
<dbReference type="InterPro" id="IPR011009">
    <property type="entry name" value="Kinase-like_dom_sf"/>
</dbReference>
<keyword evidence="2" id="KW-0067">ATP-binding</keyword>
<feature type="chain" id="PRO_5001950434" evidence="4">
    <location>
        <begin position="24"/>
        <end position="431"/>
    </location>
</feature>
<dbReference type="InterPro" id="IPR000719">
    <property type="entry name" value="Prot_kinase_dom"/>
</dbReference>
<evidence type="ECO:0000313" key="6">
    <source>
        <dbReference type="EMBL" id="KGG52080.1"/>
    </source>
</evidence>
<dbReference type="PROSITE" id="PS00108">
    <property type="entry name" value="PROTEIN_KINASE_ST"/>
    <property type="match status" value="1"/>
</dbReference>
<dbReference type="GO" id="GO:0005524">
    <property type="term" value="F:ATP binding"/>
    <property type="evidence" value="ECO:0007669"/>
    <property type="project" value="UniProtKB-KW"/>
</dbReference>
<evidence type="ECO:0000313" key="7">
    <source>
        <dbReference type="Proteomes" id="UP000029725"/>
    </source>
</evidence>
<feature type="signal peptide" evidence="4">
    <location>
        <begin position="1"/>
        <end position="23"/>
    </location>
</feature>
<dbReference type="GO" id="GO:0005737">
    <property type="term" value="C:cytoplasm"/>
    <property type="evidence" value="ECO:0007669"/>
    <property type="project" value="TreeGrafter"/>
</dbReference>
<evidence type="ECO:0000259" key="5">
    <source>
        <dbReference type="PROSITE" id="PS50011"/>
    </source>
</evidence>
<feature type="domain" description="Protein kinase" evidence="5">
    <location>
        <begin position="41"/>
        <end position="381"/>
    </location>
</feature>
<dbReference type="Gene3D" id="1.10.510.10">
    <property type="entry name" value="Transferase(Phosphotransferase) domain 1"/>
    <property type="match status" value="1"/>
</dbReference>
<feature type="compositionally biased region" description="Basic residues" evidence="3">
    <location>
        <begin position="422"/>
        <end position="431"/>
    </location>
</feature>
<keyword evidence="4" id="KW-0732">Signal</keyword>
<keyword evidence="7" id="KW-1185">Reference proteome</keyword>
<dbReference type="GO" id="GO:0004674">
    <property type="term" value="F:protein serine/threonine kinase activity"/>
    <property type="evidence" value="ECO:0007669"/>
    <property type="project" value="TreeGrafter"/>
</dbReference>
<dbReference type="AlphaFoldDB" id="A0A098VSW7"/>
<dbReference type="PANTHER" id="PTHR24346:SF30">
    <property type="entry name" value="MATERNAL EMBRYONIC LEUCINE ZIPPER KINASE"/>
    <property type="match status" value="1"/>
</dbReference>
<comment type="caution">
    <text evidence="6">The sequence shown here is derived from an EMBL/GenBank/DDBJ whole genome shotgun (WGS) entry which is preliminary data.</text>
</comment>
<gene>
    <name evidence="6" type="ORF">DI09_211p10</name>
</gene>
<dbReference type="CDD" id="cd00180">
    <property type="entry name" value="PKc"/>
    <property type="match status" value="1"/>
</dbReference>
<name>A0A098VSW7_9MICR</name>
<organism evidence="6 7">
    <name type="scientific">Mitosporidium daphniae</name>
    <dbReference type="NCBI Taxonomy" id="1485682"/>
    <lineage>
        <taxon>Eukaryota</taxon>
        <taxon>Fungi</taxon>
        <taxon>Fungi incertae sedis</taxon>
        <taxon>Microsporidia</taxon>
        <taxon>Mitosporidium</taxon>
    </lineage>
</organism>
<evidence type="ECO:0000256" key="2">
    <source>
        <dbReference type="ARBA" id="ARBA00022840"/>
    </source>
</evidence>
<dbReference type="GeneID" id="25259034"/>
<dbReference type="VEuPathDB" id="MicrosporidiaDB:DI09_211p10"/>
<evidence type="ECO:0000256" key="1">
    <source>
        <dbReference type="ARBA" id="ARBA00022741"/>
    </source>
</evidence>
<dbReference type="Pfam" id="PF00069">
    <property type="entry name" value="Pkinase"/>
    <property type="match status" value="1"/>
</dbReference>
<feature type="region of interest" description="Disordered" evidence="3">
    <location>
        <begin position="407"/>
        <end position="431"/>
    </location>
</feature>